<feature type="region of interest" description="Disordered" evidence="1">
    <location>
        <begin position="44"/>
        <end position="81"/>
    </location>
</feature>
<sequence>MTSCHNENLHFLIRFLHKKNEQNKPFHFQFRERKQDRNKIKIKERSRNNDVNKEMRDFNKCKSRQEWKGHIHDKKKKANTE</sequence>
<proteinExistence type="predicted"/>
<name>A0AAE7CZX3_9GAMM</name>
<dbReference type="Proteomes" id="UP000500801">
    <property type="component" value="Chromosome"/>
</dbReference>
<protein>
    <submittedName>
        <fullName evidence="2">Uncharacterized protein</fullName>
    </submittedName>
</protein>
<evidence type="ECO:0000313" key="2">
    <source>
        <dbReference type="EMBL" id="QIZ52223.1"/>
    </source>
</evidence>
<organism evidence="2 3">
    <name type="scientific">Dickeya zeae</name>
    <dbReference type="NCBI Taxonomy" id="204042"/>
    <lineage>
        <taxon>Bacteria</taxon>
        <taxon>Pseudomonadati</taxon>
        <taxon>Pseudomonadota</taxon>
        <taxon>Gammaproteobacteria</taxon>
        <taxon>Enterobacterales</taxon>
        <taxon>Pectobacteriaceae</taxon>
        <taxon>Dickeya</taxon>
    </lineage>
</organism>
<feature type="compositionally biased region" description="Basic and acidic residues" evidence="1">
    <location>
        <begin position="44"/>
        <end position="70"/>
    </location>
</feature>
<feature type="compositionally biased region" description="Basic residues" evidence="1">
    <location>
        <begin position="71"/>
        <end position="81"/>
    </location>
</feature>
<gene>
    <name evidence="2" type="ORF">DWG24_16435</name>
</gene>
<evidence type="ECO:0000256" key="1">
    <source>
        <dbReference type="SAM" id="MobiDB-lite"/>
    </source>
</evidence>
<evidence type="ECO:0000313" key="3">
    <source>
        <dbReference type="Proteomes" id="UP000500801"/>
    </source>
</evidence>
<dbReference type="EMBL" id="CP033622">
    <property type="protein sequence ID" value="QIZ52223.1"/>
    <property type="molecule type" value="Genomic_DNA"/>
</dbReference>
<accession>A0AAE7CZX3</accession>
<dbReference type="AlphaFoldDB" id="A0AAE7CZX3"/>
<reference evidence="2 3" key="1">
    <citation type="submission" date="2018-11" db="EMBL/GenBank/DDBJ databases">
        <title>Complete genome sequence of Dickeya zeae strain CE1 infecting Canna edulis Ker-Gawl. in China.</title>
        <authorList>
            <person name="Zhang J."/>
            <person name="Lin B."/>
            <person name="Shen H."/>
            <person name="Jiang S."/>
            <person name="Pu X."/>
            <person name="Sun D."/>
        </authorList>
    </citation>
    <scope>NUCLEOTIDE SEQUENCE [LARGE SCALE GENOMIC DNA]</scope>
    <source>
        <strain evidence="2 3">CE1</strain>
    </source>
</reference>